<dbReference type="EMBL" id="NMUH01000302">
    <property type="protein sequence ID" value="MQL76504.1"/>
    <property type="molecule type" value="Genomic_DNA"/>
</dbReference>
<accession>A0A843U4B3</accession>
<reference evidence="3" key="1">
    <citation type="submission" date="2017-07" db="EMBL/GenBank/DDBJ databases">
        <title>Taro Niue Genome Assembly and Annotation.</title>
        <authorList>
            <person name="Atibalentja N."/>
            <person name="Keating K."/>
            <person name="Fields C.J."/>
        </authorList>
    </citation>
    <scope>NUCLEOTIDE SEQUENCE</scope>
    <source>
        <strain evidence="3">Niue_2</strain>
        <tissue evidence="3">Leaf</tissue>
    </source>
</reference>
<comment type="caution">
    <text evidence="3">The sequence shown here is derived from an EMBL/GenBank/DDBJ whole genome shotgun (WGS) entry which is preliminary data.</text>
</comment>
<feature type="region of interest" description="Disordered" evidence="2">
    <location>
        <begin position="157"/>
        <end position="229"/>
    </location>
</feature>
<evidence type="ECO:0000313" key="4">
    <source>
        <dbReference type="Proteomes" id="UP000652761"/>
    </source>
</evidence>
<dbReference type="AlphaFoldDB" id="A0A843U4B3"/>
<sequence length="229" mass="24391">MRPPMMPTSRRGCDWGDRIAPSLAPVSGARSGGSSEADGRAGGASSSRSAGGSPSLMEARLTGAVLRAEEAQRHLEEREKDLMLAHEHAMTLQSERDQLRILAEAAEAQVAEMTRELATLRVQRPPGDQEKVTRLRAELLAQQTLALSLQQIVTDIGRSRSRSRSGVSVSRATGASVGQYIAGSSSRRRNQEEERRRQGEGSAHDGGGGGEMLPPPDRREGSGESGGGQ</sequence>
<feature type="compositionally biased region" description="Basic and acidic residues" evidence="2">
    <location>
        <begin position="189"/>
        <end position="203"/>
    </location>
</feature>
<dbReference type="Proteomes" id="UP000652761">
    <property type="component" value="Unassembled WGS sequence"/>
</dbReference>
<evidence type="ECO:0000256" key="2">
    <source>
        <dbReference type="SAM" id="MobiDB-lite"/>
    </source>
</evidence>
<gene>
    <name evidence="3" type="ORF">Taro_008902</name>
</gene>
<name>A0A843U4B3_COLES</name>
<keyword evidence="1" id="KW-0175">Coiled coil</keyword>
<feature type="compositionally biased region" description="Low complexity" evidence="2">
    <location>
        <begin position="43"/>
        <end position="55"/>
    </location>
</feature>
<evidence type="ECO:0000256" key="1">
    <source>
        <dbReference type="SAM" id="Coils"/>
    </source>
</evidence>
<organism evidence="3 4">
    <name type="scientific">Colocasia esculenta</name>
    <name type="common">Wild taro</name>
    <name type="synonym">Arum esculentum</name>
    <dbReference type="NCBI Taxonomy" id="4460"/>
    <lineage>
        <taxon>Eukaryota</taxon>
        <taxon>Viridiplantae</taxon>
        <taxon>Streptophyta</taxon>
        <taxon>Embryophyta</taxon>
        <taxon>Tracheophyta</taxon>
        <taxon>Spermatophyta</taxon>
        <taxon>Magnoliopsida</taxon>
        <taxon>Liliopsida</taxon>
        <taxon>Araceae</taxon>
        <taxon>Aroideae</taxon>
        <taxon>Colocasieae</taxon>
        <taxon>Colocasia</taxon>
    </lineage>
</organism>
<feature type="coiled-coil region" evidence="1">
    <location>
        <begin position="89"/>
        <end position="123"/>
    </location>
</feature>
<proteinExistence type="predicted"/>
<keyword evidence="4" id="KW-1185">Reference proteome</keyword>
<evidence type="ECO:0000313" key="3">
    <source>
        <dbReference type="EMBL" id="MQL76504.1"/>
    </source>
</evidence>
<feature type="region of interest" description="Disordered" evidence="2">
    <location>
        <begin position="1"/>
        <end position="57"/>
    </location>
</feature>
<feature type="compositionally biased region" description="Low complexity" evidence="2">
    <location>
        <begin position="27"/>
        <end position="36"/>
    </location>
</feature>
<protein>
    <submittedName>
        <fullName evidence="3">Uncharacterized protein</fullName>
    </submittedName>
</protein>